<comment type="subcellular location">
    <subcellularLocation>
        <location evidence="1">Cell membrane</location>
        <topology evidence="1">Multi-pass membrane protein</topology>
    </subcellularLocation>
</comment>
<feature type="transmembrane region" description="Helical" evidence="9">
    <location>
        <begin position="106"/>
        <end position="125"/>
    </location>
</feature>
<comment type="caution">
    <text evidence="11">The sequence shown here is derived from an EMBL/GenBank/DDBJ whole genome shotgun (WGS) entry which is preliminary data.</text>
</comment>
<feature type="transmembrane region" description="Helical" evidence="9">
    <location>
        <begin position="145"/>
        <end position="168"/>
    </location>
</feature>
<keyword evidence="5 9" id="KW-0812">Transmembrane</keyword>
<dbReference type="PROSITE" id="PS51105">
    <property type="entry name" value="PTS_EIIC_TYPE_3"/>
    <property type="match status" value="1"/>
</dbReference>
<feature type="transmembrane region" description="Helical" evidence="9">
    <location>
        <begin position="407"/>
        <end position="426"/>
    </location>
</feature>
<dbReference type="EMBL" id="JMMZ01000022">
    <property type="protein sequence ID" value="OEU39516.1"/>
    <property type="molecule type" value="Genomic_DNA"/>
</dbReference>
<dbReference type="InterPro" id="IPR004501">
    <property type="entry name" value="PTS_EIIC_3"/>
</dbReference>
<dbReference type="GO" id="GO:0009401">
    <property type="term" value="P:phosphoenolpyruvate-dependent sugar phosphotransferase system"/>
    <property type="evidence" value="ECO:0007669"/>
    <property type="project" value="InterPro"/>
</dbReference>
<feature type="transmembrane region" description="Helical" evidence="9">
    <location>
        <begin position="33"/>
        <end position="50"/>
    </location>
</feature>
<protein>
    <recommendedName>
        <fullName evidence="8">Permease IIC component</fullName>
    </recommendedName>
</protein>
<keyword evidence="4 8" id="KW-0762">Sugar transport</keyword>
<keyword evidence="3 8" id="KW-1003">Cell membrane</keyword>
<dbReference type="InterPro" id="IPR051088">
    <property type="entry name" value="PTS_Sugar-EIIC/EIIB"/>
</dbReference>
<dbReference type="PIRSF" id="PIRSF006351">
    <property type="entry name" value="PTS_EIIC-Cellobiose"/>
    <property type="match status" value="1"/>
</dbReference>
<dbReference type="Pfam" id="PF02378">
    <property type="entry name" value="PTS_EIIC"/>
    <property type="match status" value="1"/>
</dbReference>
<evidence type="ECO:0000256" key="8">
    <source>
        <dbReference type="PIRNR" id="PIRNR006351"/>
    </source>
</evidence>
<dbReference type="InterPro" id="IPR003352">
    <property type="entry name" value="PTS_EIIC"/>
</dbReference>
<dbReference type="AlphaFoldDB" id="A0A1E7G3G9"/>
<feature type="domain" description="PTS EIIC type-3" evidence="10">
    <location>
        <begin position="10"/>
        <end position="423"/>
    </location>
</feature>
<dbReference type="GO" id="GO:0005886">
    <property type="term" value="C:plasma membrane"/>
    <property type="evidence" value="ECO:0007669"/>
    <property type="project" value="UniProtKB-SubCell"/>
</dbReference>
<accession>A0A1E7G3G9</accession>
<dbReference type="PANTHER" id="PTHR33989:SF10">
    <property type="entry name" value="PERMEASE IIC COMPONENT"/>
    <property type="match status" value="1"/>
</dbReference>
<keyword evidence="6 9" id="KW-1133">Transmembrane helix</keyword>
<evidence type="ECO:0000256" key="1">
    <source>
        <dbReference type="ARBA" id="ARBA00004651"/>
    </source>
</evidence>
<dbReference type="PANTHER" id="PTHR33989">
    <property type="match status" value="1"/>
</dbReference>
<organism evidence="11 12">
    <name type="scientific">Lactococcus cremoris subsp. cremoris IBB477</name>
    <dbReference type="NCBI Taxonomy" id="1449093"/>
    <lineage>
        <taxon>Bacteria</taxon>
        <taxon>Bacillati</taxon>
        <taxon>Bacillota</taxon>
        <taxon>Bacilli</taxon>
        <taxon>Lactobacillales</taxon>
        <taxon>Streptococcaceae</taxon>
        <taxon>Lactococcus</taxon>
        <taxon>Lactococcus cremoris subsp. cremoris</taxon>
    </lineage>
</organism>
<evidence type="ECO:0000256" key="2">
    <source>
        <dbReference type="ARBA" id="ARBA00022448"/>
    </source>
</evidence>
<evidence type="ECO:0000313" key="12">
    <source>
        <dbReference type="Proteomes" id="UP000176236"/>
    </source>
</evidence>
<evidence type="ECO:0000256" key="7">
    <source>
        <dbReference type="ARBA" id="ARBA00023136"/>
    </source>
</evidence>
<dbReference type="Proteomes" id="UP000176236">
    <property type="component" value="Chromosome"/>
</dbReference>
<keyword evidence="2 8" id="KW-0813">Transport</keyword>
<proteinExistence type="predicted"/>
<dbReference type="NCBIfam" id="TIGR00410">
    <property type="entry name" value="lacE"/>
    <property type="match status" value="1"/>
</dbReference>
<dbReference type="GO" id="GO:0008982">
    <property type="term" value="F:protein-N(PI)-phosphohistidine-sugar phosphotransferase activity"/>
    <property type="evidence" value="ECO:0007669"/>
    <property type="project" value="UniProtKB-UniRule"/>
</dbReference>
<feature type="transmembrane region" description="Helical" evidence="9">
    <location>
        <begin position="348"/>
        <end position="372"/>
    </location>
</feature>
<feature type="transmembrane region" description="Helical" evidence="9">
    <location>
        <begin position="240"/>
        <end position="264"/>
    </location>
</feature>
<keyword evidence="7 8" id="KW-0472">Membrane</keyword>
<feature type="transmembrane region" description="Helical" evidence="9">
    <location>
        <begin position="70"/>
        <end position="94"/>
    </location>
</feature>
<evidence type="ECO:0000256" key="5">
    <source>
        <dbReference type="ARBA" id="ARBA00022692"/>
    </source>
</evidence>
<comment type="function">
    <text evidence="8">The phosphoenolpyruvate-dependent sugar phosphotransferase system (PTS), a major carbohydrate active -transport system, catalyzes the phosphorylation of incoming sugar substrates concomitant with their translocation across the cell membrane.</text>
</comment>
<evidence type="ECO:0000313" key="11">
    <source>
        <dbReference type="EMBL" id="OEU39516.1"/>
    </source>
</evidence>
<sequence>MKRKNMKKLSVDQLSQLAGKISANRYIAAIRDAFASTIPITITAAIFVLINNLLLEKTTGLLRGIPGRDFISNVCIQGYNGTLGILGLMITFQIGYHLAKTYGTDGALEGIVAIACYITLIPNTVSVLSVGGKTFQAAGTLTQTYTSATTMLLGIIAALVGVTLLCKFSQNQKLKIKMPESVPSAIENSFNKLIPAILVITIFAIVEETIKSLSGSSVPELIVKFLQAPLVGGFQSLPGILLYVLLSTFVFVLGIHGAYVFGAISGPVLLTSLQQNIDAIQAGHTAPNIVTQPFLDAYVYMGGGGTMICLVIALFIFSKRKDERTMAEIGGVASIFNISEPMMFGLPIVFNPVYAIPFCLVPLLSTVIAYFATSLNFVSPTYISIPWVTPPLISGYLATAGDIRGSIVQFIIIVLGVLVYMPFVIFSNKLAQKEMVATED</sequence>
<feature type="transmembrane region" description="Helical" evidence="9">
    <location>
        <begin position="297"/>
        <end position="317"/>
    </location>
</feature>
<dbReference type="InterPro" id="IPR004796">
    <property type="entry name" value="PTS_IIC_cello"/>
</dbReference>
<dbReference type="GO" id="GO:1901264">
    <property type="term" value="P:carbohydrate derivative transport"/>
    <property type="evidence" value="ECO:0007669"/>
    <property type="project" value="TreeGrafter"/>
</dbReference>
<evidence type="ECO:0000256" key="6">
    <source>
        <dbReference type="ARBA" id="ARBA00022989"/>
    </source>
</evidence>
<name>A0A1E7G3G9_LACLC</name>
<gene>
    <name evidence="11" type="ORF">AJ89_07495</name>
</gene>
<evidence type="ECO:0000256" key="9">
    <source>
        <dbReference type="SAM" id="Phobius"/>
    </source>
</evidence>
<reference evidence="11 12" key="1">
    <citation type="journal article" date="2016" name="Appl. Microbiol. Biotechnol.">
        <title>Adhesion of the genome-sequenced Lactococcus lactis subsp. cremoris IBB477 strain is mediated by specific molecular determinants.</title>
        <authorList>
            <person name="Radziwill-Bienkowska J.M."/>
            <person name="Le D.T."/>
            <person name="Szczesny P."/>
            <person name="Duviau M.P."/>
            <person name="Aleksandrzak-Piekarczyk T."/>
            <person name="Loubiere P."/>
            <person name="Mercier-Bonin M."/>
            <person name="Bardowski J.K."/>
            <person name="Kowalczyk M."/>
        </authorList>
    </citation>
    <scope>NUCLEOTIDE SEQUENCE [LARGE SCALE GENOMIC DNA]</scope>
    <source>
        <strain evidence="11 12">IBB477</strain>
    </source>
</reference>
<evidence type="ECO:0000256" key="3">
    <source>
        <dbReference type="ARBA" id="ARBA00022475"/>
    </source>
</evidence>
<evidence type="ECO:0000256" key="4">
    <source>
        <dbReference type="ARBA" id="ARBA00022597"/>
    </source>
</evidence>
<evidence type="ECO:0000259" key="10">
    <source>
        <dbReference type="PROSITE" id="PS51105"/>
    </source>
</evidence>